<dbReference type="SMART" id="SM00184">
    <property type="entry name" value="RING"/>
    <property type="match status" value="1"/>
</dbReference>
<dbReference type="PANTHER" id="PTHR46539">
    <property type="entry name" value="E3 UBIQUITIN-PROTEIN LIGASE ATL42"/>
    <property type="match status" value="1"/>
</dbReference>
<keyword evidence="13 16" id="KW-0472">Membrane</keyword>
<keyword evidence="5" id="KW-0808">Transferase</keyword>
<evidence type="ECO:0000256" key="11">
    <source>
        <dbReference type="ARBA" id="ARBA00022833"/>
    </source>
</evidence>
<evidence type="ECO:0000256" key="2">
    <source>
        <dbReference type="ARBA" id="ARBA00004167"/>
    </source>
</evidence>
<evidence type="ECO:0000256" key="13">
    <source>
        <dbReference type="ARBA" id="ARBA00023136"/>
    </source>
</evidence>
<dbReference type="GO" id="GO:0061630">
    <property type="term" value="F:ubiquitin protein ligase activity"/>
    <property type="evidence" value="ECO:0007669"/>
    <property type="project" value="UniProtKB-EC"/>
</dbReference>
<evidence type="ECO:0000256" key="8">
    <source>
        <dbReference type="ARBA" id="ARBA00022729"/>
    </source>
</evidence>
<keyword evidence="19" id="KW-1185">Reference proteome</keyword>
<dbReference type="GO" id="GO:0016020">
    <property type="term" value="C:membrane"/>
    <property type="evidence" value="ECO:0007669"/>
    <property type="project" value="UniProtKB-SubCell"/>
</dbReference>
<reference evidence="19" key="1">
    <citation type="submission" date="2016-06" db="EMBL/GenBank/DDBJ databases">
        <title>Parallel loss of symbiosis genes in relatives of nitrogen-fixing non-legume Parasponia.</title>
        <authorList>
            <person name="Van Velzen R."/>
            <person name="Holmer R."/>
            <person name="Bu F."/>
            <person name="Rutten L."/>
            <person name="Van Zeijl A."/>
            <person name="Liu W."/>
            <person name="Santuari L."/>
            <person name="Cao Q."/>
            <person name="Sharma T."/>
            <person name="Shen D."/>
            <person name="Roswanjaya Y."/>
            <person name="Wardhani T."/>
            <person name="Kalhor M.S."/>
            <person name="Jansen J."/>
            <person name="Van den Hoogen J."/>
            <person name="Gungor B."/>
            <person name="Hartog M."/>
            <person name="Hontelez J."/>
            <person name="Verver J."/>
            <person name="Yang W.-C."/>
            <person name="Schijlen E."/>
            <person name="Repin R."/>
            <person name="Schilthuizen M."/>
            <person name="Schranz E."/>
            <person name="Heidstra R."/>
            <person name="Miyata K."/>
            <person name="Fedorova E."/>
            <person name="Kohlen W."/>
            <person name="Bisseling T."/>
            <person name="Smit S."/>
            <person name="Geurts R."/>
        </authorList>
    </citation>
    <scope>NUCLEOTIDE SEQUENCE [LARGE SCALE GENOMIC DNA]</scope>
    <source>
        <strain evidence="19">cv. RG33-2</strain>
    </source>
</reference>
<dbReference type="CDD" id="cd16461">
    <property type="entry name" value="RING-H2_EL5-like"/>
    <property type="match status" value="1"/>
</dbReference>
<evidence type="ECO:0000256" key="3">
    <source>
        <dbReference type="ARBA" id="ARBA00004906"/>
    </source>
</evidence>
<dbReference type="FunCoup" id="A0A2P5FSW8">
    <property type="interactions" value="487"/>
</dbReference>
<comment type="similarity">
    <text evidence="14">Belongs to the RING-type zinc finger family. ATL subfamily.</text>
</comment>
<evidence type="ECO:0000256" key="1">
    <source>
        <dbReference type="ARBA" id="ARBA00000900"/>
    </source>
</evidence>
<keyword evidence="12 16" id="KW-1133">Transmembrane helix</keyword>
<comment type="caution">
    <text evidence="18">The sequence shown here is derived from an EMBL/GenBank/DDBJ whole genome shotgun (WGS) entry which is preliminary data.</text>
</comment>
<evidence type="ECO:0000313" key="18">
    <source>
        <dbReference type="EMBL" id="POO00862.1"/>
    </source>
</evidence>
<dbReference type="GO" id="GO:0008270">
    <property type="term" value="F:zinc ion binding"/>
    <property type="evidence" value="ECO:0007669"/>
    <property type="project" value="UniProtKB-KW"/>
</dbReference>
<evidence type="ECO:0000256" key="9">
    <source>
        <dbReference type="ARBA" id="ARBA00022771"/>
    </source>
</evidence>
<evidence type="ECO:0000313" key="19">
    <source>
        <dbReference type="Proteomes" id="UP000237000"/>
    </source>
</evidence>
<sequence length="451" mass="52264">MLRARILVKFQPLNLPMNRLSIIILHFILFIFDHVKAQNVGPDFPSTDETGFQPSLAVVIGILSVMFVITFFLLAYAKFCQRRESAENLNRHQNQTGLISSSNRFSGIDKTVIESLPFFRFSALKGSKEGLECAVCLSKFEDIEVLRLLPKCKHAFHINCIDYWLEKHSSCPLCRQRVSSEDLKLITYSSSMRFLWNSHSSSNNQSELRQDSNIELFVQREESRRGSSRFSIGSSFRKIDKGTDDDHDHRKEEQVLIQNHDGDDQRKVFHKHNHKIVVSDFVFKNRWSNVSSSDLIFLNSEMLNDMSSRRFVSPMDSNQEVSLTVKTEENDEIVKIKEEMEIKRSFENKVGTINNNFTCSTSDQVNKMTSSSVMRSGEQRSVSEITALSRYGDLGAKKILRRESSLNENNVKEERIRRVWLTIAKRTVQWFANREKRSQESQNQQLQRLDV</sequence>
<dbReference type="EC" id="2.3.2.27" evidence="4"/>
<dbReference type="Gene3D" id="3.30.40.10">
    <property type="entry name" value="Zinc/RING finger domain, C3HC4 (zinc finger)"/>
    <property type="match status" value="1"/>
</dbReference>
<keyword evidence="11" id="KW-0862">Zinc</keyword>
<gene>
    <name evidence="18" type="primary">TorZnF31</name>
    <name evidence="18" type="ORF">TorRG33x02_034930</name>
</gene>
<feature type="domain" description="RING-type" evidence="17">
    <location>
        <begin position="133"/>
        <end position="175"/>
    </location>
</feature>
<dbReference type="SUPFAM" id="SSF57850">
    <property type="entry name" value="RING/U-box"/>
    <property type="match status" value="1"/>
</dbReference>
<dbReference type="PROSITE" id="PS50089">
    <property type="entry name" value="ZF_RING_2"/>
    <property type="match status" value="1"/>
</dbReference>
<keyword evidence="6 16" id="KW-0812">Transmembrane</keyword>
<feature type="transmembrane region" description="Helical" evidence="16">
    <location>
        <begin position="56"/>
        <end position="77"/>
    </location>
</feature>
<dbReference type="InterPro" id="IPR001841">
    <property type="entry name" value="Znf_RING"/>
</dbReference>
<dbReference type="FunFam" id="3.30.40.10:FF:000285">
    <property type="entry name" value="RING-H2 finger protein ATL43"/>
    <property type="match status" value="1"/>
</dbReference>
<dbReference type="AlphaFoldDB" id="A0A2P5FSW8"/>
<evidence type="ECO:0000256" key="15">
    <source>
        <dbReference type="PROSITE-ProRule" id="PRU00175"/>
    </source>
</evidence>
<evidence type="ECO:0000256" key="6">
    <source>
        <dbReference type="ARBA" id="ARBA00022692"/>
    </source>
</evidence>
<evidence type="ECO:0000256" key="5">
    <source>
        <dbReference type="ARBA" id="ARBA00022679"/>
    </source>
</evidence>
<comment type="pathway">
    <text evidence="3">Protein modification; protein ubiquitination.</text>
</comment>
<evidence type="ECO:0000259" key="17">
    <source>
        <dbReference type="PROSITE" id="PS50089"/>
    </source>
</evidence>
<dbReference type="Proteomes" id="UP000237000">
    <property type="component" value="Unassembled WGS sequence"/>
</dbReference>
<proteinExistence type="inferred from homology"/>
<evidence type="ECO:0000256" key="7">
    <source>
        <dbReference type="ARBA" id="ARBA00022723"/>
    </source>
</evidence>
<evidence type="ECO:0000256" key="4">
    <source>
        <dbReference type="ARBA" id="ARBA00012483"/>
    </source>
</evidence>
<evidence type="ECO:0000256" key="12">
    <source>
        <dbReference type="ARBA" id="ARBA00022989"/>
    </source>
</evidence>
<dbReference type="STRING" id="63057.A0A2P5FSW8"/>
<evidence type="ECO:0000256" key="10">
    <source>
        <dbReference type="ARBA" id="ARBA00022786"/>
    </source>
</evidence>
<name>A0A2P5FSW8_TREOI</name>
<evidence type="ECO:0000256" key="14">
    <source>
        <dbReference type="ARBA" id="ARBA00024209"/>
    </source>
</evidence>
<dbReference type="InterPro" id="IPR013083">
    <property type="entry name" value="Znf_RING/FYVE/PHD"/>
</dbReference>
<accession>A0A2P5FSW8</accession>
<comment type="subcellular location">
    <subcellularLocation>
        <location evidence="2">Membrane</location>
        <topology evidence="2">Single-pass membrane protein</topology>
    </subcellularLocation>
</comment>
<keyword evidence="7" id="KW-0479">Metal-binding</keyword>
<dbReference type="OrthoDB" id="8062037at2759"/>
<dbReference type="EMBL" id="JXTC01000011">
    <property type="protein sequence ID" value="POO00862.1"/>
    <property type="molecule type" value="Genomic_DNA"/>
</dbReference>
<dbReference type="PANTHER" id="PTHR46539:SF1">
    <property type="entry name" value="E3 UBIQUITIN-PROTEIN LIGASE ATL42"/>
    <property type="match status" value="1"/>
</dbReference>
<keyword evidence="8" id="KW-0732">Signal</keyword>
<organism evidence="18 19">
    <name type="scientific">Trema orientale</name>
    <name type="common">Charcoal tree</name>
    <name type="synonym">Celtis orientalis</name>
    <dbReference type="NCBI Taxonomy" id="63057"/>
    <lineage>
        <taxon>Eukaryota</taxon>
        <taxon>Viridiplantae</taxon>
        <taxon>Streptophyta</taxon>
        <taxon>Embryophyta</taxon>
        <taxon>Tracheophyta</taxon>
        <taxon>Spermatophyta</taxon>
        <taxon>Magnoliopsida</taxon>
        <taxon>eudicotyledons</taxon>
        <taxon>Gunneridae</taxon>
        <taxon>Pentapetalae</taxon>
        <taxon>rosids</taxon>
        <taxon>fabids</taxon>
        <taxon>Rosales</taxon>
        <taxon>Cannabaceae</taxon>
        <taxon>Trema</taxon>
    </lineage>
</organism>
<comment type="catalytic activity">
    <reaction evidence="1">
        <text>S-ubiquitinyl-[E2 ubiquitin-conjugating enzyme]-L-cysteine + [acceptor protein]-L-lysine = [E2 ubiquitin-conjugating enzyme]-L-cysteine + N(6)-ubiquitinyl-[acceptor protein]-L-lysine.</text>
        <dbReference type="EC" id="2.3.2.27"/>
    </reaction>
</comment>
<keyword evidence="10" id="KW-0833">Ubl conjugation pathway</keyword>
<dbReference type="Pfam" id="PF13639">
    <property type="entry name" value="zf-RING_2"/>
    <property type="match status" value="1"/>
</dbReference>
<keyword evidence="9 15" id="KW-0863">Zinc-finger</keyword>
<dbReference type="InParanoid" id="A0A2P5FSW8"/>
<evidence type="ECO:0000256" key="16">
    <source>
        <dbReference type="SAM" id="Phobius"/>
    </source>
</evidence>
<protein>
    <recommendedName>
        <fullName evidence="4">RING-type E3 ubiquitin transferase</fullName>
        <ecNumber evidence="4">2.3.2.27</ecNumber>
    </recommendedName>
</protein>